<accession>A0A6P7S9M6</accession>
<gene>
    <name evidence="3" type="primary">LOC115210498</name>
</gene>
<dbReference type="PANTHER" id="PTHR37984">
    <property type="entry name" value="PROTEIN CBG26694"/>
    <property type="match status" value="1"/>
</dbReference>
<name>A0A6P7S9M6_9MOLL</name>
<dbReference type="PANTHER" id="PTHR37984:SF5">
    <property type="entry name" value="PROTEIN NYNRIN-LIKE"/>
    <property type="match status" value="1"/>
</dbReference>
<dbReference type="RefSeq" id="XP_029634962.1">
    <property type="nucleotide sequence ID" value="XM_029779102.1"/>
</dbReference>
<dbReference type="AlphaFoldDB" id="A0A6P7S9M6"/>
<evidence type="ECO:0000313" key="2">
    <source>
        <dbReference type="Proteomes" id="UP000515154"/>
    </source>
</evidence>
<dbReference type="InterPro" id="IPR041588">
    <property type="entry name" value="Integrase_H2C2"/>
</dbReference>
<feature type="domain" description="Integrase zinc-binding" evidence="1">
    <location>
        <begin position="124"/>
        <end position="179"/>
    </location>
</feature>
<sequence length="300" mass="34296">MLEGTNFAIYTDHKPLVYAFNTKPDRHSPREIRHLDFISQYTTDIRHIKGTTNLAADALSRAQINAIHTTSTIDLARIAADQENDEELLKLRNSSSLKFQHVPLPSSTAHIWCDISTGYQRPYVPQKYRREVFSALHSLSHPGICSTQKLISTRFVWTSINKDIREWTKCCVACQKAKIHRHIKSPIGSFSQPDARFQHVHIDIVGPPPPSQNYSYLLTCTRQLQRTPQILHNPDTPNQEEQFDGQQGLCKFFGPAFLMTFSAYMLKAARNRMQPCQVPFPISNQSVSPYGVRTVASWFR</sequence>
<keyword evidence="2" id="KW-1185">Reference proteome</keyword>
<dbReference type="Gene3D" id="1.10.340.70">
    <property type="match status" value="1"/>
</dbReference>
<proteinExistence type="predicted"/>
<evidence type="ECO:0000259" key="1">
    <source>
        <dbReference type="Pfam" id="PF17921"/>
    </source>
</evidence>
<organism evidence="2 3">
    <name type="scientific">Octopus sinensis</name>
    <name type="common">East Asian common octopus</name>
    <dbReference type="NCBI Taxonomy" id="2607531"/>
    <lineage>
        <taxon>Eukaryota</taxon>
        <taxon>Metazoa</taxon>
        <taxon>Spiralia</taxon>
        <taxon>Lophotrochozoa</taxon>
        <taxon>Mollusca</taxon>
        <taxon>Cephalopoda</taxon>
        <taxon>Coleoidea</taxon>
        <taxon>Octopodiformes</taxon>
        <taxon>Octopoda</taxon>
        <taxon>Incirrata</taxon>
        <taxon>Octopodidae</taxon>
        <taxon>Octopus</taxon>
    </lineage>
</organism>
<protein>
    <submittedName>
        <fullName evidence="3">Uncharacterized protein LOC115210498</fullName>
    </submittedName>
</protein>
<dbReference type="Pfam" id="PF17921">
    <property type="entry name" value="Integrase_H2C2"/>
    <property type="match status" value="1"/>
</dbReference>
<dbReference type="KEGG" id="osn:115210498"/>
<evidence type="ECO:0000313" key="3">
    <source>
        <dbReference type="RefSeq" id="XP_029634962.1"/>
    </source>
</evidence>
<reference evidence="3" key="1">
    <citation type="submission" date="2025-08" db="UniProtKB">
        <authorList>
            <consortium name="RefSeq"/>
        </authorList>
    </citation>
    <scope>IDENTIFICATION</scope>
</reference>
<dbReference type="FunFam" id="1.10.340.70:FF:000006">
    <property type="entry name" value="Retrovirus-related Pol polyprotein from transposon 297-like Protein"/>
    <property type="match status" value="1"/>
</dbReference>
<dbReference type="InterPro" id="IPR050951">
    <property type="entry name" value="Retrovirus_Pol_polyprotein"/>
</dbReference>
<dbReference type="Proteomes" id="UP000515154">
    <property type="component" value="Linkage group LG4"/>
</dbReference>